<dbReference type="AlphaFoldDB" id="A0A7G9LMA9"/>
<gene>
    <name evidence="1" type="ORF">HOO34_09020</name>
</gene>
<evidence type="ECO:0000313" key="1">
    <source>
        <dbReference type="EMBL" id="QNM89758.1"/>
    </source>
</evidence>
<proteinExistence type="predicted"/>
<organism evidence="1 2">
    <name type="scientific">Aliarcobacter cryaerophilus</name>
    <dbReference type="NCBI Taxonomy" id="28198"/>
    <lineage>
        <taxon>Bacteria</taxon>
        <taxon>Pseudomonadati</taxon>
        <taxon>Campylobacterota</taxon>
        <taxon>Epsilonproteobacteria</taxon>
        <taxon>Campylobacterales</taxon>
        <taxon>Arcobacteraceae</taxon>
        <taxon>Aliarcobacter</taxon>
    </lineage>
</organism>
<sequence>MRVELAQVNLEILKKLNKEYKIPITFLANSCIYEKLGDKLKVLKEFDLSLSGDEIDLKVRLYEYEKEYLLNASKLTGINSLNGVIKYLILNSIYKKGFLSPNELKIIDELKSEINKIGINLHQILKKLNFKEEFKNDDLKLLLEQLNEKIEITNNAIDLIPKYVNHRFKNTSIEQLEHHQEPTISTIQKSSGTINISFDDLNKEFLDDLNKNLNQNIQKEVLTVKTGAFSNEKKELMVIYNPNSLFQNIKANFENKINKIKMEIIKNETNK</sequence>
<dbReference type="EMBL" id="CP060693">
    <property type="protein sequence ID" value="QNM89758.1"/>
    <property type="molecule type" value="Genomic_DNA"/>
</dbReference>
<accession>A0A7G9LMA9</accession>
<evidence type="ECO:0000313" key="2">
    <source>
        <dbReference type="Proteomes" id="UP000515842"/>
    </source>
</evidence>
<protein>
    <submittedName>
        <fullName evidence="1">Uncharacterized protein</fullName>
    </submittedName>
</protein>
<dbReference type="RefSeq" id="WP_187474236.1">
    <property type="nucleotide sequence ID" value="NZ_CP060693.1"/>
</dbReference>
<reference evidence="1 2" key="1">
    <citation type="journal article" date="2020" name="Front. Microbiol.">
        <title>Genomic Analysis and Antimicrobial Resistance of Aliarcobacter cryaerophilus Strains From German Water Poultry.</title>
        <authorList>
            <person name="Muller E."/>
            <person name="Hotzel H."/>
            <person name="Ahlers C."/>
            <person name="Hanel I."/>
            <person name="Tomaso H."/>
            <person name="Abdel-Glil M.Y."/>
        </authorList>
    </citation>
    <scope>NUCLEOTIDE SEQUENCE [LARGE SCALE GENOMIC DNA]</scope>
    <source>
        <strain evidence="1 2">16CS1285-4</strain>
    </source>
</reference>
<name>A0A7G9LMA9_9BACT</name>
<dbReference type="Proteomes" id="UP000515842">
    <property type="component" value="Chromosome"/>
</dbReference>